<dbReference type="PRINTS" id="PR00783">
    <property type="entry name" value="MINTRINSICP"/>
</dbReference>
<dbReference type="InterPro" id="IPR023271">
    <property type="entry name" value="Aquaporin-like"/>
</dbReference>
<comment type="caution">
    <text evidence="9">The sequence shown here is derived from an EMBL/GenBank/DDBJ whole genome shotgun (WGS) entry which is preliminary data.</text>
</comment>
<comment type="similarity">
    <text evidence="6">Belongs to the MIP/aquaporin (TC 1.A.8) family.</text>
</comment>
<feature type="transmembrane region" description="Helical" evidence="8">
    <location>
        <begin position="159"/>
        <end position="177"/>
    </location>
</feature>
<dbReference type="Pfam" id="PF00230">
    <property type="entry name" value="MIP"/>
    <property type="match status" value="1"/>
</dbReference>
<organism evidence="9 10">
    <name type="scientific">Pseudonocardia xishanensis</name>
    <dbReference type="NCBI Taxonomy" id="630995"/>
    <lineage>
        <taxon>Bacteria</taxon>
        <taxon>Bacillati</taxon>
        <taxon>Actinomycetota</taxon>
        <taxon>Actinomycetes</taxon>
        <taxon>Pseudonocardiales</taxon>
        <taxon>Pseudonocardiaceae</taxon>
        <taxon>Pseudonocardia</taxon>
    </lineage>
</organism>
<feature type="compositionally biased region" description="Basic and acidic residues" evidence="7">
    <location>
        <begin position="267"/>
        <end position="277"/>
    </location>
</feature>
<keyword evidence="10" id="KW-1185">Reference proteome</keyword>
<feature type="transmembrane region" description="Helical" evidence="8">
    <location>
        <begin position="46"/>
        <end position="66"/>
    </location>
</feature>
<gene>
    <name evidence="9" type="ORF">GCM10023175_46980</name>
</gene>
<feature type="transmembrane region" description="Helical" evidence="8">
    <location>
        <begin position="184"/>
        <end position="203"/>
    </location>
</feature>
<protein>
    <submittedName>
        <fullName evidence="9">Aquaporin</fullName>
    </submittedName>
</protein>
<dbReference type="InterPro" id="IPR022357">
    <property type="entry name" value="MIP_CS"/>
</dbReference>
<name>A0ABP8RWU9_9PSEU</name>
<reference evidence="10" key="1">
    <citation type="journal article" date="2019" name="Int. J. Syst. Evol. Microbiol.">
        <title>The Global Catalogue of Microorganisms (GCM) 10K type strain sequencing project: providing services to taxonomists for standard genome sequencing and annotation.</title>
        <authorList>
            <consortium name="The Broad Institute Genomics Platform"/>
            <consortium name="The Broad Institute Genome Sequencing Center for Infectious Disease"/>
            <person name="Wu L."/>
            <person name="Ma J."/>
        </authorList>
    </citation>
    <scope>NUCLEOTIDE SEQUENCE [LARGE SCALE GENOMIC DNA]</scope>
    <source>
        <strain evidence="10">JCM 17906</strain>
    </source>
</reference>
<dbReference type="SUPFAM" id="SSF81338">
    <property type="entry name" value="Aquaporin-like"/>
    <property type="match status" value="1"/>
</dbReference>
<dbReference type="PANTHER" id="PTHR45724:SF13">
    <property type="entry name" value="AQUAPORIN NIP1-1-RELATED"/>
    <property type="match status" value="1"/>
</dbReference>
<dbReference type="Gene3D" id="1.20.1080.10">
    <property type="entry name" value="Glycerol uptake facilitator protein"/>
    <property type="match status" value="1"/>
</dbReference>
<evidence type="ECO:0000313" key="9">
    <source>
        <dbReference type="EMBL" id="GAA4552718.1"/>
    </source>
</evidence>
<dbReference type="InterPro" id="IPR034294">
    <property type="entry name" value="Aquaporin_transptr"/>
</dbReference>
<feature type="transmembrane region" description="Helical" evidence="8">
    <location>
        <begin position="229"/>
        <end position="250"/>
    </location>
</feature>
<dbReference type="PANTHER" id="PTHR45724">
    <property type="entry name" value="AQUAPORIN NIP2-1"/>
    <property type="match status" value="1"/>
</dbReference>
<sequence length="277" mass="28075">MSSLKPSDAAPDARASTGSALLALEAPWSPAFDDPKQEWRRLLSELLGTFLLVLVGAGGAVVNALSDGAISRTAAVTAPGLLVLGVILWMGAIGGAHLNPAVSLAFALRGDFPWRRVPGYVLAQLVGSTAACLVLWALFGRIGALGETVPGPGVSSVQAMAIELLLTVGLVSTILGTASSAQNVGALSSIAVGAYIVLAGLWSSPVSGASMNPARSFGPALVNGDFAQFWVYLVGPLGGAVLAVGIAFLLRGRGGGRAGRSAAQGTLRDRRGQAPRR</sequence>
<dbReference type="RefSeq" id="WP_345422503.1">
    <property type="nucleotide sequence ID" value="NZ_BAABGT010000075.1"/>
</dbReference>
<feature type="region of interest" description="Disordered" evidence="7">
    <location>
        <begin position="254"/>
        <end position="277"/>
    </location>
</feature>
<dbReference type="PROSITE" id="PS00221">
    <property type="entry name" value="MIP"/>
    <property type="match status" value="1"/>
</dbReference>
<evidence type="ECO:0000256" key="7">
    <source>
        <dbReference type="SAM" id="MobiDB-lite"/>
    </source>
</evidence>
<feature type="transmembrane region" description="Helical" evidence="8">
    <location>
        <begin position="120"/>
        <end position="139"/>
    </location>
</feature>
<accession>A0ABP8RWU9</accession>
<keyword evidence="4 8" id="KW-1133">Transmembrane helix</keyword>
<evidence type="ECO:0000256" key="2">
    <source>
        <dbReference type="ARBA" id="ARBA00022448"/>
    </source>
</evidence>
<comment type="subcellular location">
    <subcellularLocation>
        <location evidence="1">Membrane</location>
        <topology evidence="1">Multi-pass membrane protein</topology>
    </subcellularLocation>
</comment>
<evidence type="ECO:0000256" key="1">
    <source>
        <dbReference type="ARBA" id="ARBA00004141"/>
    </source>
</evidence>
<keyword evidence="3 6" id="KW-0812">Transmembrane</keyword>
<dbReference type="InterPro" id="IPR000425">
    <property type="entry name" value="MIP"/>
</dbReference>
<evidence type="ECO:0000256" key="8">
    <source>
        <dbReference type="SAM" id="Phobius"/>
    </source>
</evidence>
<evidence type="ECO:0000313" key="10">
    <source>
        <dbReference type="Proteomes" id="UP001501598"/>
    </source>
</evidence>
<proteinExistence type="inferred from homology"/>
<evidence type="ECO:0000256" key="4">
    <source>
        <dbReference type="ARBA" id="ARBA00022989"/>
    </source>
</evidence>
<dbReference type="Proteomes" id="UP001501598">
    <property type="component" value="Unassembled WGS sequence"/>
</dbReference>
<evidence type="ECO:0000256" key="6">
    <source>
        <dbReference type="RuleBase" id="RU000477"/>
    </source>
</evidence>
<keyword evidence="2 6" id="KW-0813">Transport</keyword>
<evidence type="ECO:0000256" key="3">
    <source>
        <dbReference type="ARBA" id="ARBA00022692"/>
    </source>
</evidence>
<keyword evidence="5 8" id="KW-0472">Membrane</keyword>
<evidence type="ECO:0000256" key="5">
    <source>
        <dbReference type="ARBA" id="ARBA00023136"/>
    </source>
</evidence>
<dbReference type="EMBL" id="BAABGT010000075">
    <property type="protein sequence ID" value="GAA4552718.1"/>
    <property type="molecule type" value="Genomic_DNA"/>
</dbReference>